<evidence type="ECO:0000256" key="8">
    <source>
        <dbReference type="SAM" id="MobiDB-lite"/>
    </source>
</evidence>
<dbReference type="KEGG" id="bnn:FOA43_001255"/>
<keyword evidence="6" id="KW-0539">Nucleus</keyword>
<dbReference type="InterPro" id="IPR034732">
    <property type="entry name" value="EPHD"/>
</dbReference>
<dbReference type="GO" id="GO:0008270">
    <property type="term" value="F:zinc ion binding"/>
    <property type="evidence" value="ECO:0007669"/>
    <property type="project" value="UniProtKB-KW"/>
</dbReference>
<dbReference type="SMART" id="SM00249">
    <property type="entry name" value="PHD"/>
    <property type="match status" value="2"/>
</dbReference>
<dbReference type="AlphaFoldDB" id="A0A875RNN3"/>
<dbReference type="GeneID" id="62194656"/>
<protein>
    <submittedName>
        <fullName evidence="11">Uncharacterized protein</fullName>
    </submittedName>
</protein>
<organism evidence="11 12">
    <name type="scientific">Eeniella nana</name>
    <name type="common">Yeast</name>
    <name type="synonym">Brettanomyces nanus</name>
    <dbReference type="NCBI Taxonomy" id="13502"/>
    <lineage>
        <taxon>Eukaryota</taxon>
        <taxon>Fungi</taxon>
        <taxon>Dikarya</taxon>
        <taxon>Ascomycota</taxon>
        <taxon>Saccharomycotina</taxon>
        <taxon>Pichiomycetes</taxon>
        <taxon>Pichiales</taxon>
        <taxon>Pichiaceae</taxon>
        <taxon>Brettanomyces</taxon>
    </lineage>
</organism>
<sequence length="735" mass="84625">MQRGRPKKRKVTAKVVNPREETDFTEYYDNLNGEDVLDVKVIEGQTESKATHDVISSTALLDQLYEDTAIRDYVSTRKLHDKEILDRLKRPCFRHIKGTNDCEESLESPSRRYMKLGYHDIHSRKGGKRSTETYTRPDEGNYGLVKGGLLYNDLFRVLYDMDEQDKLFVEHINKLRDKKGLNPTSYELFETSMTFLEMQDFFIEQLLPPPAKNQNAANERQIIRASMYGSDDGKGVSPEEDQCCAVCNRNDCDSSNAIVFCDGCNIAVHQECYGIPFIPEGPWLCRRCLISRNQNQRCLFCPSTTGAFKQTDNGYWAHVICALWINELYLANPIYMEPIEGIQNVPKNRWKLTCYICKRRVGACIQCCRNSCFLAYHATCARRADLYLRLKKGIKGAIDNQSTLVTFCDKHTPREWALTHGTRLGIEKTRLFYSLSNIKRRSEETNRISVTSDIKKELTNTKSYLFRWSTHKGAPVVPILFVKRLQEFFKKEHLDIQGCLEFAILVSKYWTLKREASKAPLIRRPDPSNYSSLTDEQVEERFTVLNKIKEDVLKLTDISESAVKHSEVSKALNDEIINQAELIHFPQLYAVDSLGQLLLKCDKSNVLSNALQDKDLNSQGVPSGQEIIEKIALHQYQTTQTLINDIEKLTDYVVTHESKSSGIYRLLKSTWGKMKKRKYTETLRMEKLAADTGIEDLKERKREGLQTKKTEDKGKMVREDAPTSKDIPIAKRLRE</sequence>
<feature type="domain" description="PHD-type" evidence="10">
    <location>
        <begin position="295"/>
        <end position="412"/>
    </location>
</feature>
<dbReference type="OrthoDB" id="20839at2759"/>
<evidence type="ECO:0000256" key="4">
    <source>
        <dbReference type="ARBA" id="ARBA00022771"/>
    </source>
</evidence>
<dbReference type="GO" id="GO:0006357">
    <property type="term" value="P:regulation of transcription by RNA polymerase II"/>
    <property type="evidence" value="ECO:0007669"/>
    <property type="project" value="TreeGrafter"/>
</dbReference>
<dbReference type="InterPro" id="IPR001965">
    <property type="entry name" value="Znf_PHD"/>
</dbReference>
<evidence type="ECO:0000256" key="7">
    <source>
        <dbReference type="PROSITE-ProRule" id="PRU00146"/>
    </source>
</evidence>
<keyword evidence="3" id="KW-0677">Repeat</keyword>
<evidence type="ECO:0000256" key="3">
    <source>
        <dbReference type="ARBA" id="ARBA00022737"/>
    </source>
</evidence>
<keyword evidence="4 7" id="KW-0863">Zinc-finger</keyword>
<dbReference type="PROSITE" id="PS50016">
    <property type="entry name" value="ZF_PHD_2"/>
    <property type="match status" value="1"/>
</dbReference>
<keyword evidence="2" id="KW-0479">Metal-binding</keyword>
<evidence type="ECO:0000313" key="12">
    <source>
        <dbReference type="Proteomes" id="UP000662931"/>
    </source>
</evidence>
<dbReference type="Pfam" id="PF13832">
    <property type="entry name" value="zf-HC5HC2H_2"/>
    <property type="match status" value="1"/>
</dbReference>
<accession>A0A875RNN3</accession>
<dbReference type="Pfam" id="PF13831">
    <property type="entry name" value="PHD_2"/>
    <property type="match status" value="1"/>
</dbReference>
<dbReference type="SUPFAM" id="SSF57903">
    <property type="entry name" value="FYVE/PHD zinc finger"/>
    <property type="match status" value="1"/>
</dbReference>
<dbReference type="InterPro" id="IPR019542">
    <property type="entry name" value="Enhancer_polycomb-like_N"/>
</dbReference>
<dbReference type="Proteomes" id="UP000662931">
    <property type="component" value="Chromosome 1"/>
</dbReference>
<reference evidence="11" key="1">
    <citation type="submission" date="2020-10" db="EMBL/GenBank/DDBJ databases">
        <authorList>
            <person name="Roach M.J.R."/>
        </authorList>
    </citation>
    <scope>NUCLEOTIDE SEQUENCE</scope>
    <source>
        <strain evidence="11">CBS 1945</strain>
    </source>
</reference>
<dbReference type="PROSITE" id="PS51805">
    <property type="entry name" value="EPHD"/>
    <property type="match status" value="1"/>
</dbReference>
<dbReference type="Pfam" id="PF10513">
    <property type="entry name" value="EPL1"/>
    <property type="match status" value="1"/>
</dbReference>
<dbReference type="PANTHER" id="PTHR13793">
    <property type="entry name" value="PHD FINGER PROTEINS"/>
    <property type="match status" value="1"/>
</dbReference>
<evidence type="ECO:0000313" key="11">
    <source>
        <dbReference type="EMBL" id="QPG73940.1"/>
    </source>
</evidence>
<evidence type="ECO:0000259" key="9">
    <source>
        <dbReference type="PROSITE" id="PS50016"/>
    </source>
</evidence>
<feature type="domain" description="PHD-type" evidence="9">
    <location>
        <begin position="241"/>
        <end position="291"/>
    </location>
</feature>
<dbReference type="RefSeq" id="XP_038777505.1">
    <property type="nucleotide sequence ID" value="XM_038921577.1"/>
</dbReference>
<dbReference type="InterPro" id="IPR019786">
    <property type="entry name" value="Zinc_finger_PHD-type_CS"/>
</dbReference>
<dbReference type="InterPro" id="IPR019787">
    <property type="entry name" value="Znf_PHD-finger"/>
</dbReference>
<dbReference type="InterPro" id="IPR011011">
    <property type="entry name" value="Znf_FYVE_PHD"/>
</dbReference>
<dbReference type="GO" id="GO:0005634">
    <property type="term" value="C:nucleus"/>
    <property type="evidence" value="ECO:0007669"/>
    <property type="project" value="UniProtKB-SubCell"/>
</dbReference>
<dbReference type="InterPro" id="IPR013083">
    <property type="entry name" value="Znf_RING/FYVE/PHD"/>
</dbReference>
<dbReference type="InterPro" id="IPR050701">
    <property type="entry name" value="Histone_Mod_Regulator"/>
</dbReference>
<evidence type="ECO:0000256" key="2">
    <source>
        <dbReference type="ARBA" id="ARBA00022723"/>
    </source>
</evidence>
<dbReference type="CDD" id="cd15492">
    <property type="entry name" value="PHD_BRPF_JADE_like"/>
    <property type="match status" value="1"/>
</dbReference>
<feature type="region of interest" description="Disordered" evidence="8">
    <location>
        <begin position="696"/>
        <end position="735"/>
    </location>
</feature>
<evidence type="ECO:0000256" key="5">
    <source>
        <dbReference type="ARBA" id="ARBA00022833"/>
    </source>
</evidence>
<evidence type="ECO:0000259" key="10">
    <source>
        <dbReference type="PROSITE" id="PS51805"/>
    </source>
</evidence>
<dbReference type="FunFam" id="3.30.40.10:FF:000007">
    <property type="entry name" value="Bromodomain containing 1, isoform CRA_b"/>
    <property type="match status" value="1"/>
</dbReference>
<comment type="subcellular location">
    <subcellularLocation>
        <location evidence="1">Nucleus</location>
    </subcellularLocation>
</comment>
<keyword evidence="12" id="KW-1185">Reference proteome</keyword>
<evidence type="ECO:0000256" key="1">
    <source>
        <dbReference type="ARBA" id="ARBA00004123"/>
    </source>
</evidence>
<dbReference type="PANTHER" id="PTHR13793:SF107">
    <property type="entry name" value="BROMODOMAIN-CONTAINING PROTEIN HOMOLOG"/>
    <property type="match status" value="1"/>
</dbReference>
<dbReference type="Gene3D" id="3.30.40.10">
    <property type="entry name" value="Zinc/RING finger domain, C3HC4 (zinc finger)"/>
    <property type="match status" value="2"/>
</dbReference>
<evidence type="ECO:0000256" key="6">
    <source>
        <dbReference type="ARBA" id="ARBA00023242"/>
    </source>
</evidence>
<gene>
    <name evidence="11" type="ORF">FOA43_001255</name>
</gene>
<keyword evidence="5" id="KW-0862">Zinc</keyword>
<dbReference type="EMBL" id="CP064812">
    <property type="protein sequence ID" value="QPG73940.1"/>
    <property type="molecule type" value="Genomic_DNA"/>
</dbReference>
<feature type="compositionally biased region" description="Basic and acidic residues" evidence="8">
    <location>
        <begin position="696"/>
        <end position="723"/>
    </location>
</feature>
<dbReference type="PROSITE" id="PS01359">
    <property type="entry name" value="ZF_PHD_1"/>
    <property type="match status" value="1"/>
</dbReference>
<proteinExistence type="predicted"/>
<name>A0A875RNN3_EENNA</name>